<dbReference type="AlphaFoldDB" id="A0A2G7T9U3"/>
<dbReference type="GO" id="GO:0043565">
    <property type="term" value="F:sequence-specific DNA binding"/>
    <property type="evidence" value="ECO:0007669"/>
    <property type="project" value="InterPro"/>
</dbReference>
<feature type="domain" description="HTH asnC-type" evidence="4">
    <location>
        <begin position="8"/>
        <end position="75"/>
    </location>
</feature>
<comment type="caution">
    <text evidence="5">The sequence shown here is derived from an EMBL/GenBank/DDBJ whole genome shotgun (WGS) entry which is preliminary data.</text>
</comment>
<organism evidence="5">
    <name type="scientific">Chryseobacterium sp. B5</name>
    <dbReference type="NCBI Taxonomy" id="2050562"/>
    <lineage>
        <taxon>Bacteria</taxon>
        <taxon>Pseudomonadati</taxon>
        <taxon>Bacteroidota</taxon>
        <taxon>Flavobacteriia</taxon>
        <taxon>Flavobacteriales</taxon>
        <taxon>Weeksellaceae</taxon>
        <taxon>Chryseobacterium group</taxon>
        <taxon>Chryseobacterium</taxon>
    </lineage>
</organism>
<dbReference type="InterPro" id="IPR000485">
    <property type="entry name" value="AsnC-type_HTH_dom"/>
</dbReference>
<keyword evidence="3" id="KW-0804">Transcription</keyword>
<dbReference type="PROSITE" id="PS50956">
    <property type="entry name" value="HTH_ASNC_2"/>
    <property type="match status" value="1"/>
</dbReference>
<evidence type="ECO:0000259" key="4">
    <source>
        <dbReference type="PROSITE" id="PS50956"/>
    </source>
</evidence>
<dbReference type="Pfam" id="PF13404">
    <property type="entry name" value="HTH_AsnC-type"/>
    <property type="match status" value="1"/>
</dbReference>
<protein>
    <submittedName>
        <fullName evidence="5">Lrp/AsnC family transcriptional regulator</fullName>
    </submittedName>
</protein>
<reference evidence="5" key="1">
    <citation type="submission" date="2017-10" db="EMBL/GenBank/DDBJ databases">
        <title>Chryseobacterium sp. B5 is a hydrocarbonoclastic and plant growth promoting bacterium.</title>
        <authorList>
            <person name="Thijs S."/>
            <person name="Gkorezis P."/>
            <person name="Van Hamme J."/>
        </authorList>
    </citation>
    <scope>NUCLEOTIDE SEQUENCE</scope>
    <source>
        <strain evidence="5">B5</strain>
    </source>
</reference>
<evidence type="ECO:0000256" key="3">
    <source>
        <dbReference type="ARBA" id="ARBA00023163"/>
    </source>
</evidence>
<evidence type="ECO:0000256" key="2">
    <source>
        <dbReference type="ARBA" id="ARBA00023125"/>
    </source>
</evidence>
<dbReference type="InterPro" id="IPR019887">
    <property type="entry name" value="Tscrpt_reg_AsnC/Lrp_C"/>
</dbReference>
<gene>
    <name evidence="5" type="ORF">CTI11_11305</name>
</gene>
<dbReference type="EMBL" id="PEKC01000033">
    <property type="protein sequence ID" value="PII35827.1"/>
    <property type="molecule type" value="Genomic_DNA"/>
</dbReference>
<dbReference type="Pfam" id="PF01037">
    <property type="entry name" value="AsnC_trans_reg"/>
    <property type="match status" value="1"/>
</dbReference>
<accession>A0A2G7T9U3</accession>
<dbReference type="InterPro" id="IPR036388">
    <property type="entry name" value="WH-like_DNA-bd_sf"/>
</dbReference>
<dbReference type="SMART" id="SM00344">
    <property type="entry name" value="HTH_ASNC"/>
    <property type="match status" value="1"/>
</dbReference>
<dbReference type="PRINTS" id="PR00033">
    <property type="entry name" value="HTHASNC"/>
</dbReference>
<dbReference type="Gene3D" id="3.30.70.920">
    <property type="match status" value="1"/>
</dbReference>
<dbReference type="GO" id="GO:0005829">
    <property type="term" value="C:cytosol"/>
    <property type="evidence" value="ECO:0007669"/>
    <property type="project" value="TreeGrafter"/>
</dbReference>
<keyword evidence="1" id="KW-0805">Transcription regulation</keyword>
<name>A0A2G7T9U3_9FLAO</name>
<dbReference type="InterPro" id="IPR019888">
    <property type="entry name" value="Tscrpt_reg_AsnC-like"/>
</dbReference>
<keyword evidence="2" id="KW-0238">DNA-binding</keyword>
<sequence length="171" mass="18684">MTQNSIELDATDLRLLQLLQVDASRSNQALAALLQLSPPTCLRRVRRLQETGLIERQVAILQPERLAAALGHGLQAIVEVSLDRQDSDSLDSFERRAVALDAVQQCWRVSAGPDFILVVAAPDMPAYLELSRALFTGDANVRNVKSFFSVKRAKFSTAMPLPSTNPGTAAE</sequence>
<dbReference type="InterPro" id="IPR036390">
    <property type="entry name" value="WH_DNA-bd_sf"/>
</dbReference>
<dbReference type="PANTHER" id="PTHR30154">
    <property type="entry name" value="LEUCINE-RESPONSIVE REGULATORY PROTEIN"/>
    <property type="match status" value="1"/>
</dbReference>
<evidence type="ECO:0000313" key="5">
    <source>
        <dbReference type="EMBL" id="PII35827.1"/>
    </source>
</evidence>
<dbReference type="InterPro" id="IPR011008">
    <property type="entry name" value="Dimeric_a/b-barrel"/>
</dbReference>
<dbReference type="PANTHER" id="PTHR30154:SF34">
    <property type="entry name" value="TRANSCRIPTIONAL REGULATOR AZLB"/>
    <property type="match status" value="1"/>
</dbReference>
<dbReference type="CDD" id="cd00090">
    <property type="entry name" value="HTH_ARSR"/>
    <property type="match status" value="1"/>
</dbReference>
<dbReference type="GO" id="GO:0006355">
    <property type="term" value="P:regulation of DNA-templated transcription"/>
    <property type="evidence" value="ECO:0007669"/>
    <property type="project" value="UniProtKB-ARBA"/>
</dbReference>
<dbReference type="SUPFAM" id="SSF46785">
    <property type="entry name" value="Winged helix' DNA-binding domain"/>
    <property type="match status" value="1"/>
</dbReference>
<dbReference type="InterPro" id="IPR011991">
    <property type="entry name" value="ArsR-like_HTH"/>
</dbReference>
<dbReference type="GO" id="GO:0043200">
    <property type="term" value="P:response to amino acid"/>
    <property type="evidence" value="ECO:0007669"/>
    <property type="project" value="TreeGrafter"/>
</dbReference>
<dbReference type="SUPFAM" id="SSF54909">
    <property type="entry name" value="Dimeric alpha+beta barrel"/>
    <property type="match status" value="1"/>
</dbReference>
<evidence type="ECO:0000256" key="1">
    <source>
        <dbReference type="ARBA" id="ARBA00023015"/>
    </source>
</evidence>
<dbReference type="Gene3D" id="1.10.10.10">
    <property type="entry name" value="Winged helix-like DNA-binding domain superfamily/Winged helix DNA-binding domain"/>
    <property type="match status" value="1"/>
</dbReference>
<proteinExistence type="predicted"/>